<reference evidence="3 4" key="1">
    <citation type="submission" date="2020-08" db="EMBL/GenBank/DDBJ databases">
        <title>Bridging the membrane lipid divide: bacteria of the FCB group superphylum have the potential to synthesize archaeal ether lipids.</title>
        <authorList>
            <person name="Villanueva L."/>
            <person name="Von Meijenfeldt F.A.B."/>
            <person name="Westbye A.B."/>
            <person name="Yadav S."/>
            <person name="Hopmans E.C."/>
            <person name="Dutilh B.E."/>
            <person name="Sinninghe Damste J.S."/>
        </authorList>
    </citation>
    <scope>NUCLEOTIDE SEQUENCE [LARGE SCALE GENOMIC DNA]</scope>
    <source>
        <strain evidence="3">NIOZ-UU36</strain>
    </source>
</reference>
<accession>A0A8J6NJE5</accession>
<evidence type="ECO:0000256" key="2">
    <source>
        <dbReference type="SAM" id="Phobius"/>
    </source>
</evidence>
<organism evidence="3 4">
    <name type="scientific">Candidatus Desulfolinea nitratireducens</name>
    <dbReference type="NCBI Taxonomy" id="2841698"/>
    <lineage>
        <taxon>Bacteria</taxon>
        <taxon>Bacillati</taxon>
        <taxon>Chloroflexota</taxon>
        <taxon>Anaerolineae</taxon>
        <taxon>Anaerolineales</taxon>
        <taxon>Anaerolineales incertae sedis</taxon>
        <taxon>Candidatus Desulfolinea</taxon>
    </lineage>
</organism>
<protein>
    <submittedName>
        <fullName evidence="3">Uncharacterized protein</fullName>
    </submittedName>
</protein>
<gene>
    <name evidence="3" type="ORF">H8E29_10215</name>
</gene>
<keyword evidence="2" id="KW-0812">Transmembrane</keyword>
<dbReference type="Proteomes" id="UP000614469">
    <property type="component" value="Unassembled WGS sequence"/>
</dbReference>
<feature type="coiled-coil region" evidence="1">
    <location>
        <begin position="64"/>
        <end position="127"/>
    </location>
</feature>
<evidence type="ECO:0000256" key="1">
    <source>
        <dbReference type="SAM" id="Coils"/>
    </source>
</evidence>
<name>A0A8J6NJE5_9CHLR</name>
<keyword evidence="2" id="KW-0472">Membrane</keyword>
<evidence type="ECO:0000313" key="3">
    <source>
        <dbReference type="EMBL" id="MBC8335630.1"/>
    </source>
</evidence>
<keyword evidence="2" id="KW-1133">Transmembrane helix</keyword>
<keyword evidence="1" id="KW-0175">Coiled coil</keyword>
<proteinExistence type="predicted"/>
<evidence type="ECO:0000313" key="4">
    <source>
        <dbReference type="Proteomes" id="UP000614469"/>
    </source>
</evidence>
<dbReference type="EMBL" id="JACNJN010000118">
    <property type="protein sequence ID" value="MBC8335630.1"/>
    <property type="molecule type" value="Genomic_DNA"/>
</dbReference>
<comment type="caution">
    <text evidence="3">The sequence shown here is derived from an EMBL/GenBank/DDBJ whole genome shotgun (WGS) entry which is preliminary data.</text>
</comment>
<dbReference type="AlphaFoldDB" id="A0A8J6NJE5"/>
<sequence length="268" mass="30033">MARKILSGILIALSLILLVLSLVGIGAAWVYNQPLTLELTARLIAANDELDLTQTALHGARDEMERALRFIDSAEESLEAISEQSAQAKEFLDAVTGMLDETITPSLEISKEKIGETQKTLDDLRKSIELINKIPFVNLEVPDYEILTFFIEMTNTLESEVDRVGEMAEQASTFLNDSSYLLGGDLQETRENIRDFMVVVDQYDTKIGGWREQLAALKKDFPGWVDRASIILTVFLLWFGFSQFGLFLHGLTSWRGEDPLAALRKNGE</sequence>
<feature type="transmembrane region" description="Helical" evidence="2">
    <location>
        <begin position="228"/>
        <end position="248"/>
    </location>
</feature>